<sequence>MALQYNTPRNRKLPIHEPLQNENQKVPIYINKTLLLEDDNKSSCSESPTLNDVAVTLLEEGPFSSEASKILFDGIDELRRCSAAVDLDLPQLVIVGQQSAGKSSLLKSLTDIPFPVSEGLCTRFATYIISRRSTPDTSDIIKVSIEKGDSDLSRGKRNNKKEPFNPHVPSMTATVFADIFKWASEYIEITGQSGSKKNNFSSDILRIELHRPTCAYFGILDIPGVFHTLTDKVTDEGIAQVTAIHSPVRYKYPAISFFFDDTLYLLTMPSDYATKIKQRLLIARDIEDTRVVMLPYTRYVKENRRYIIKKERSARYRFRGPLNSGLRGDYETVVAP</sequence>
<dbReference type="Proteomes" id="UP000566819">
    <property type="component" value="Unassembled WGS sequence"/>
</dbReference>
<organism evidence="2 3">
    <name type="scientific">Cudoniella acicularis</name>
    <dbReference type="NCBI Taxonomy" id="354080"/>
    <lineage>
        <taxon>Eukaryota</taxon>
        <taxon>Fungi</taxon>
        <taxon>Dikarya</taxon>
        <taxon>Ascomycota</taxon>
        <taxon>Pezizomycotina</taxon>
        <taxon>Leotiomycetes</taxon>
        <taxon>Helotiales</taxon>
        <taxon>Tricladiaceae</taxon>
        <taxon>Cudoniella</taxon>
    </lineage>
</organism>
<evidence type="ECO:0000259" key="1">
    <source>
        <dbReference type="Pfam" id="PF00350"/>
    </source>
</evidence>
<protein>
    <recommendedName>
        <fullName evidence="1">Dynamin N-terminal domain-containing protein</fullName>
    </recommendedName>
</protein>
<dbReference type="InterPro" id="IPR027417">
    <property type="entry name" value="P-loop_NTPase"/>
</dbReference>
<dbReference type="Pfam" id="PF00350">
    <property type="entry name" value="Dynamin_N"/>
    <property type="match status" value="1"/>
</dbReference>
<dbReference type="InterPro" id="IPR022812">
    <property type="entry name" value="Dynamin"/>
</dbReference>
<keyword evidence="3" id="KW-1185">Reference proteome</keyword>
<dbReference type="InterPro" id="IPR045063">
    <property type="entry name" value="Dynamin_N"/>
</dbReference>
<dbReference type="SUPFAM" id="SSF52540">
    <property type="entry name" value="P-loop containing nucleoside triphosphate hydrolases"/>
    <property type="match status" value="1"/>
</dbReference>
<evidence type="ECO:0000313" key="3">
    <source>
        <dbReference type="Proteomes" id="UP000566819"/>
    </source>
</evidence>
<comment type="caution">
    <text evidence="2">The sequence shown here is derived from an EMBL/GenBank/DDBJ whole genome shotgun (WGS) entry which is preliminary data.</text>
</comment>
<dbReference type="PRINTS" id="PR00195">
    <property type="entry name" value="DYNAMIN"/>
</dbReference>
<accession>A0A8H4VWG7</accession>
<dbReference type="OrthoDB" id="415706at2759"/>
<dbReference type="AlphaFoldDB" id="A0A8H4VWG7"/>
<proteinExistence type="predicted"/>
<dbReference type="EMBL" id="JAAMPI010001561">
    <property type="protein sequence ID" value="KAF4624762.1"/>
    <property type="molecule type" value="Genomic_DNA"/>
</dbReference>
<gene>
    <name evidence="2" type="ORF">G7Y89_g13407</name>
</gene>
<evidence type="ECO:0000313" key="2">
    <source>
        <dbReference type="EMBL" id="KAF4624762.1"/>
    </source>
</evidence>
<reference evidence="2 3" key="1">
    <citation type="submission" date="2020-03" db="EMBL/GenBank/DDBJ databases">
        <title>Draft Genome Sequence of Cudoniella acicularis.</title>
        <authorList>
            <person name="Buettner E."/>
            <person name="Kellner H."/>
        </authorList>
    </citation>
    <scope>NUCLEOTIDE SEQUENCE [LARGE SCALE GENOMIC DNA]</scope>
    <source>
        <strain evidence="2 3">DSM 108380</strain>
    </source>
</reference>
<dbReference type="Gene3D" id="3.40.50.300">
    <property type="entry name" value="P-loop containing nucleotide triphosphate hydrolases"/>
    <property type="match status" value="1"/>
</dbReference>
<name>A0A8H4VWG7_9HELO</name>
<feature type="domain" description="Dynamin N-terminal" evidence="1">
    <location>
        <begin position="92"/>
        <end position="240"/>
    </location>
</feature>